<dbReference type="RefSeq" id="WP_264139716.1">
    <property type="nucleotide sequence ID" value="NZ_JAOYOD010000001.1"/>
</dbReference>
<keyword evidence="1" id="KW-0805">Transcription regulation</keyword>
<dbReference type="Gene3D" id="1.10.260.40">
    <property type="entry name" value="lambda repressor-like DNA-binding domains"/>
    <property type="match status" value="1"/>
</dbReference>
<dbReference type="InterPro" id="IPR010982">
    <property type="entry name" value="Lambda_DNA-bd_dom_sf"/>
</dbReference>
<comment type="caution">
    <text evidence="5">The sequence shown here is derived from an EMBL/GenBank/DDBJ whole genome shotgun (WGS) entry which is preliminary data.</text>
</comment>
<feature type="domain" description="HTH lacI-type" evidence="4">
    <location>
        <begin position="7"/>
        <end position="61"/>
    </location>
</feature>
<dbReference type="InterPro" id="IPR001761">
    <property type="entry name" value="Peripla_BP/Lac1_sug-bd_dom"/>
</dbReference>
<name>A0ABT3CYR2_9BACT</name>
<dbReference type="PANTHER" id="PTHR30146">
    <property type="entry name" value="LACI-RELATED TRANSCRIPTIONAL REPRESSOR"/>
    <property type="match status" value="1"/>
</dbReference>
<evidence type="ECO:0000256" key="2">
    <source>
        <dbReference type="ARBA" id="ARBA00023125"/>
    </source>
</evidence>
<protein>
    <submittedName>
        <fullName evidence="5">LacI family transcriptional regulator</fullName>
    </submittedName>
</protein>
<dbReference type="InterPro" id="IPR028082">
    <property type="entry name" value="Peripla_BP_I"/>
</dbReference>
<dbReference type="Pfam" id="PF00356">
    <property type="entry name" value="LacI"/>
    <property type="match status" value="1"/>
</dbReference>
<dbReference type="EMBL" id="JAOYOD010000001">
    <property type="protein sequence ID" value="MCV9388826.1"/>
    <property type="molecule type" value="Genomic_DNA"/>
</dbReference>
<keyword evidence="3" id="KW-0804">Transcription</keyword>
<dbReference type="PROSITE" id="PS00356">
    <property type="entry name" value="HTH_LACI_1"/>
    <property type="match status" value="1"/>
</dbReference>
<evidence type="ECO:0000256" key="3">
    <source>
        <dbReference type="ARBA" id="ARBA00023163"/>
    </source>
</evidence>
<dbReference type="Pfam" id="PF00532">
    <property type="entry name" value="Peripla_BP_1"/>
    <property type="match status" value="1"/>
</dbReference>
<evidence type="ECO:0000259" key="4">
    <source>
        <dbReference type="PROSITE" id="PS50932"/>
    </source>
</evidence>
<dbReference type="SMART" id="SM00354">
    <property type="entry name" value="HTH_LACI"/>
    <property type="match status" value="1"/>
</dbReference>
<dbReference type="InterPro" id="IPR000843">
    <property type="entry name" value="HTH_LacI"/>
</dbReference>
<keyword evidence="6" id="KW-1185">Reference proteome</keyword>
<dbReference type="SUPFAM" id="SSF53822">
    <property type="entry name" value="Periplasmic binding protein-like I"/>
    <property type="match status" value="1"/>
</dbReference>
<dbReference type="PANTHER" id="PTHR30146:SF109">
    <property type="entry name" value="HTH-TYPE TRANSCRIPTIONAL REGULATOR GALS"/>
    <property type="match status" value="1"/>
</dbReference>
<proteinExistence type="predicted"/>
<sequence>MVNKSKVTINDIAKAVNVTAATVSRALNNNPRISEATRKAVQKAAKELNYQPNNIAAALRHGKSHLIGVIVPRADRAFFSSVIRGIEEIANEINYKVIICQTYEDLEKEAQTIETLVNARVDGIIASISKNTIDFSHYQSAIDKGFPVVLFDRTSDQVTVNQVVIDDYYGAYEITKHLIDQGSKSIAYLTSPIKINIYKDRLRGYMDCLADHNIDYDERLVVESNLQLQDGRQSMEKLLSGQRTPDAVFSASDYGIMGALQVLKERGIRIPEDIALAGFGNEPFTSFTDPTLTTVDQLSITMGRVTAELFFDQLKGSKKKHHEPHKTMLKPGIIVRQSSLKKGLNQENSPISEEYKELP</sequence>
<evidence type="ECO:0000313" key="5">
    <source>
        <dbReference type="EMBL" id="MCV9388826.1"/>
    </source>
</evidence>
<dbReference type="PROSITE" id="PS50932">
    <property type="entry name" value="HTH_LACI_2"/>
    <property type="match status" value="1"/>
</dbReference>
<dbReference type="Proteomes" id="UP001300692">
    <property type="component" value="Unassembled WGS sequence"/>
</dbReference>
<keyword evidence="2" id="KW-0238">DNA-binding</keyword>
<dbReference type="SUPFAM" id="SSF47413">
    <property type="entry name" value="lambda repressor-like DNA-binding domains"/>
    <property type="match status" value="1"/>
</dbReference>
<accession>A0ABT3CYR2</accession>
<gene>
    <name evidence="5" type="ORF">N7U62_19260</name>
</gene>
<evidence type="ECO:0000256" key="1">
    <source>
        <dbReference type="ARBA" id="ARBA00023015"/>
    </source>
</evidence>
<reference evidence="5 6" key="1">
    <citation type="submission" date="2022-10" db="EMBL/GenBank/DDBJ databases">
        <title>Comparative genomics and taxonomic characterization of three novel marine species of genus Reichenbachiella exhibiting antioxidant and polysaccharide degradation activities.</title>
        <authorList>
            <person name="Muhammad N."/>
            <person name="Lee Y.-J."/>
            <person name="Ko J."/>
            <person name="Kim S.-G."/>
        </authorList>
    </citation>
    <scope>NUCLEOTIDE SEQUENCE [LARGE SCALE GENOMIC DNA]</scope>
    <source>
        <strain evidence="5 6">ABR2-5</strain>
    </source>
</reference>
<dbReference type="CDD" id="cd06267">
    <property type="entry name" value="PBP1_LacI_sugar_binding-like"/>
    <property type="match status" value="1"/>
</dbReference>
<dbReference type="CDD" id="cd01392">
    <property type="entry name" value="HTH_LacI"/>
    <property type="match status" value="1"/>
</dbReference>
<dbReference type="Gene3D" id="3.40.50.2300">
    <property type="match status" value="2"/>
</dbReference>
<evidence type="ECO:0000313" key="6">
    <source>
        <dbReference type="Proteomes" id="UP001300692"/>
    </source>
</evidence>
<organism evidence="5 6">
    <name type="scientific">Reichenbachiella ulvae</name>
    <dbReference type="NCBI Taxonomy" id="2980104"/>
    <lineage>
        <taxon>Bacteria</taxon>
        <taxon>Pseudomonadati</taxon>
        <taxon>Bacteroidota</taxon>
        <taxon>Cytophagia</taxon>
        <taxon>Cytophagales</taxon>
        <taxon>Reichenbachiellaceae</taxon>
        <taxon>Reichenbachiella</taxon>
    </lineage>
</organism>